<gene>
    <name evidence="2" type="ORF">SAMN05444171_4351</name>
</gene>
<name>A0A1M7BBK2_9BRAD</name>
<dbReference type="RefSeq" id="WP_074823216.1">
    <property type="nucleotide sequence ID" value="NZ_FNTI01000001.1"/>
</dbReference>
<evidence type="ECO:0000256" key="1">
    <source>
        <dbReference type="SAM" id="MobiDB-lite"/>
    </source>
</evidence>
<dbReference type="AlphaFoldDB" id="A0A1M7BBK2"/>
<evidence type="ECO:0000313" key="2">
    <source>
        <dbReference type="EMBL" id="SED52582.1"/>
    </source>
</evidence>
<dbReference type="EMBL" id="FNTI01000001">
    <property type="protein sequence ID" value="SED52582.1"/>
    <property type="molecule type" value="Genomic_DNA"/>
</dbReference>
<evidence type="ECO:0000313" key="3">
    <source>
        <dbReference type="Proteomes" id="UP000183208"/>
    </source>
</evidence>
<protein>
    <submittedName>
        <fullName evidence="2">Uncharacterized protein</fullName>
    </submittedName>
</protein>
<accession>A0A1M7BBK2</accession>
<dbReference type="OrthoDB" id="7870562at2"/>
<sequence length="91" mass="9626">MKRVTRDDVIKAISGADDVTIAQIIGIGASVDELAEAQAWMINDEPLLNAGKPLATGRVRELVDILSELEPSEDEDDRGGPAIGSPTIDQA</sequence>
<organism evidence="2 3">
    <name type="scientific">Bradyrhizobium lablabi</name>
    <dbReference type="NCBI Taxonomy" id="722472"/>
    <lineage>
        <taxon>Bacteria</taxon>
        <taxon>Pseudomonadati</taxon>
        <taxon>Pseudomonadota</taxon>
        <taxon>Alphaproteobacteria</taxon>
        <taxon>Hyphomicrobiales</taxon>
        <taxon>Nitrobacteraceae</taxon>
        <taxon>Bradyrhizobium</taxon>
    </lineage>
</organism>
<reference evidence="2 3" key="1">
    <citation type="submission" date="2016-10" db="EMBL/GenBank/DDBJ databases">
        <authorList>
            <person name="de Groot N.N."/>
        </authorList>
    </citation>
    <scope>NUCLEOTIDE SEQUENCE [LARGE SCALE GENOMIC DNA]</scope>
    <source>
        <strain evidence="2 3">GAS522</strain>
    </source>
</reference>
<proteinExistence type="predicted"/>
<dbReference type="Proteomes" id="UP000183208">
    <property type="component" value="Unassembled WGS sequence"/>
</dbReference>
<feature type="region of interest" description="Disordered" evidence="1">
    <location>
        <begin position="68"/>
        <end position="91"/>
    </location>
</feature>